<accession>A0ACC2U1L4</accession>
<feature type="non-terminal residue" evidence="1">
    <location>
        <position position="1"/>
    </location>
</feature>
<dbReference type="EMBL" id="QTSX02001530">
    <property type="protein sequence ID" value="KAJ9080705.1"/>
    <property type="molecule type" value="Genomic_DNA"/>
</dbReference>
<gene>
    <name evidence="1" type="ORF">DSO57_1022109</name>
</gene>
<organism evidence="1 2">
    <name type="scientific">Entomophthora muscae</name>
    <dbReference type="NCBI Taxonomy" id="34485"/>
    <lineage>
        <taxon>Eukaryota</taxon>
        <taxon>Fungi</taxon>
        <taxon>Fungi incertae sedis</taxon>
        <taxon>Zoopagomycota</taxon>
        <taxon>Entomophthoromycotina</taxon>
        <taxon>Entomophthoromycetes</taxon>
        <taxon>Entomophthorales</taxon>
        <taxon>Entomophthoraceae</taxon>
        <taxon>Entomophthora</taxon>
    </lineage>
</organism>
<comment type="caution">
    <text evidence="1">The sequence shown here is derived from an EMBL/GenBank/DDBJ whole genome shotgun (WGS) entry which is preliminary data.</text>
</comment>
<dbReference type="Proteomes" id="UP001165960">
    <property type="component" value="Unassembled WGS sequence"/>
</dbReference>
<reference evidence="1" key="1">
    <citation type="submission" date="2022-04" db="EMBL/GenBank/DDBJ databases">
        <title>Genome of the entomopathogenic fungus Entomophthora muscae.</title>
        <authorList>
            <person name="Elya C."/>
            <person name="Lovett B.R."/>
            <person name="Lee E."/>
            <person name="Macias A.M."/>
            <person name="Hajek A.E."/>
            <person name="De Bivort B.L."/>
            <person name="Kasson M.T."/>
            <person name="De Fine Licht H.H."/>
            <person name="Stajich J.E."/>
        </authorList>
    </citation>
    <scope>NUCLEOTIDE SEQUENCE</scope>
    <source>
        <strain evidence="1">Berkeley</strain>
    </source>
</reference>
<protein>
    <submittedName>
        <fullName evidence="1">Uncharacterized protein</fullName>
    </submittedName>
</protein>
<proteinExistence type="predicted"/>
<sequence>LNPLAKSATIIEELVLTNALKKTEDGDMFLLYDNGQEVEDRILAYATTQNLEKLNTATTWLCGSTFATCPTVRDPVLGSQPLFPGVTWARVFVGNAYHKRGASLKG</sequence>
<evidence type="ECO:0000313" key="1">
    <source>
        <dbReference type="EMBL" id="KAJ9080705.1"/>
    </source>
</evidence>
<keyword evidence="2" id="KW-1185">Reference proteome</keyword>
<evidence type="ECO:0000313" key="2">
    <source>
        <dbReference type="Proteomes" id="UP001165960"/>
    </source>
</evidence>
<name>A0ACC2U1L4_9FUNG</name>